<evidence type="ECO:0000256" key="1">
    <source>
        <dbReference type="SAM" id="MobiDB-lite"/>
    </source>
</evidence>
<accession>A0A4V5N4R4</accession>
<protein>
    <submittedName>
        <fullName evidence="2">Uncharacterized protein</fullName>
    </submittedName>
</protein>
<evidence type="ECO:0000313" key="3">
    <source>
        <dbReference type="Proteomes" id="UP000308549"/>
    </source>
</evidence>
<dbReference type="OrthoDB" id="3887851at2759"/>
<feature type="compositionally biased region" description="Basic and acidic residues" evidence="1">
    <location>
        <begin position="1"/>
        <end position="25"/>
    </location>
</feature>
<sequence>MDIGDLVRDELFEEPPRQEGGEKLLEQAMDWQSDVEMQAPSSPFPVLNDFDTKHQPQPQQPQPQPEPSVPSLTQTPPQPHTPIPSPLQDTLAEHNLPPFMHKIETGTYSAHHNTWLYPARAKPTPLLNPQGQPILSPTTHKPLKHLPFLPTHIPETAPAWHLNLWLRHAAETGIYIGMTDLTDRVVWVGGPKAGAAVGAKRRTTLSMRVQRYNQAIGQLPVVEKRHAGLPPAQAMATLEGLSVLQVGLNTWWVPNHWGREGPWVVVQPGLHPGYEGVGEGGRGGGKGVVVERAWGLSERVRKIGDGMVFLDGLAEEAGFGEGAVGRAGVRRGVEAEVLDEEFRVWREGGYHAEITVAHTQRALENAGSEEQVLAVLRGDWTTIFALQQPLSDSPETDRFWQGMSDERVAFLQQIAERYANAAQLPHDILEIESQRAAEAPPIGPAAAEPQTLEERLVQGLTEFNRTHSAPVRSSVDLFLDVAGAGWAQPLGASLGVDAVRGDDAVQDTEAEGELDWDALSSSPQLKREW</sequence>
<feature type="region of interest" description="Disordered" evidence="1">
    <location>
        <begin position="506"/>
        <end position="529"/>
    </location>
</feature>
<organism evidence="2 3">
    <name type="scientific">Salinomyces thailandicus</name>
    <dbReference type="NCBI Taxonomy" id="706561"/>
    <lineage>
        <taxon>Eukaryota</taxon>
        <taxon>Fungi</taxon>
        <taxon>Dikarya</taxon>
        <taxon>Ascomycota</taxon>
        <taxon>Pezizomycotina</taxon>
        <taxon>Dothideomycetes</taxon>
        <taxon>Dothideomycetidae</taxon>
        <taxon>Mycosphaerellales</taxon>
        <taxon>Teratosphaeriaceae</taxon>
        <taxon>Salinomyces</taxon>
    </lineage>
</organism>
<proteinExistence type="predicted"/>
<reference evidence="2 3" key="1">
    <citation type="submission" date="2017-03" db="EMBL/GenBank/DDBJ databases">
        <title>Genomes of endolithic fungi from Antarctica.</title>
        <authorList>
            <person name="Coleine C."/>
            <person name="Masonjones S."/>
            <person name="Stajich J.E."/>
        </authorList>
    </citation>
    <scope>NUCLEOTIDE SEQUENCE [LARGE SCALE GENOMIC DNA]</scope>
    <source>
        <strain evidence="2 3">CCFEE 6315</strain>
    </source>
</reference>
<feature type="compositionally biased region" description="Acidic residues" evidence="1">
    <location>
        <begin position="506"/>
        <end position="516"/>
    </location>
</feature>
<feature type="region of interest" description="Disordered" evidence="1">
    <location>
        <begin position="1"/>
        <end position="92"/>
    </location>
</feature>
<evidence type="ECO:0000313" key="2">
    <source>
        <dbReference type="EMBL" id="TKA28879.1"/>
    </source>
</evidence>
<gene>
    <name evidence="2" type="ORF">B0A50_03290</name>
</gene>
<feature type="compositionally biased region" description="Polar residues" evidence="1">
    <location>
        <begin position="519"/>
        <end position="529"/>
    </location>
</feature>
<feature type="compositionally biased region" description="Pro residues" evidence="1">
    <location>
        <begin position="76"/>
        <end position="85"/>
    </location>
</feature>
<keyword evidence="3" id="KW-1185">Reference proteome</keyword>
<dbReference type="EMBL" id="NAJL01000016">
    <property type="protein sequence ID" value="TKA28879.1"/>
    <property type="molecule type" value="Genomic_DNA"/>
</dbReference>
<dbReference type="AlphaFoldDB" id="A0A4V5N4R4"/>
<comment type="caution">
    <text evidence="2">The sequence shown here is derived from an EMBL/GenBank/DDBJ whole genome shotgun (WGS) entry which is preliminary data.</text>
</comment>
<dbReference type="Proteomes" id="UP000308549">
    <property type="component" value="Unassembled WGS sequence"/>
</dbReference>
<name>A0A4V5N4R4_9PEZI</name>
<feature type="compositionally biased region" description="Pro residues" evidence="1">
    <location>
        <begin position="58"/>
        <end position="68"/>
    </location>
</feature>